<reference evidence="3" key="3">
    <citation type="submission" date="2020-06" db="EMBL/GenBank/DDBJ databases">
        <title>Helianthus annuus Genome sequencing and assembly Release 2.</title>
        <authorList>
            <person name="Gouzy J."/>
            <person name="Langlade N."/>
            <person name="Munos S."/>
        </authorList>
    </citation>
    <scope>NUCLEOTIDE SEQUENCE</scope>
    <source>
        <tissue evidence="3">Leaves</tissue>
    </source>
</reference>
<evidence type="ECO:0000256" key="2">
    <source>
        <dbReference type="RuleBase" id="RU363018"/>
    </source>
</evidence>
<dbReference type="STRING" id="4232.A0A251RT99"/>
<accession>A0A251RT99</accession>
<dbReference type="GO" id="GO:0009570">
    <property type="term" value="C:chloroplast stroma"/>
    <property type="evidence" value="ECO:0000318"/>
    <property type="project" value="GO_Central"/>
</dbReference>
<evidence type="ECO:0000313" key="4">
    <source>
        <dbReference type="EMBL" id="OTF87451.1"/>
    </source>
</evidence>
<sequence length="242" mass="27261">MAPSILIAEEEDSVAELKYQALYDGLQAELLPTQVAMMFMDGASGDQLNDIARICCELRTKVISVSTLSSASVHRSKEEIDVATNITKLCLEDLERNDIRVSVIGKRDSISDSLLDMITKMEETTKNNKSLHIIEAIDYTGRGEIIQACVALAGKVKDGVIQPEDIDENVFQQELETKCSEFPDPDIMIRTGGKYSIDNFMIWQMAYTELYFVEKDDLEFNKTSFVEALDSYQKRSRRFGGK</sequence>
<dbReference type="InterPro" id="IPR036424">
    <property type="entry name" value="UPP_synth-like_sf"/>
</dbReference>
<dbReference type="Gene3D" id="3.40.1180.10">
    <property type="entry name" value="Decaprenyl diphosphate synthase-like"/>
    <property type="match status" value="1"/>
</dbReference>
<dbReference type="GO" id="GO:0009668">
    <property type="term" value="P:plastid membrane organization"/>
    <property type="evidence" value="ECO:0000318"/>
    <property type="project" value="GO_Central"/>
</dbReference>
<dbReference type="NCBIfam" id="TIGR00055">
    <property type="entry name" value="uppS"/>
    <property type="match status" value="1"/>
</dbReference>
<dbReference type="Proteomes" id="UP000215914">
    <property type="component" value="Chromosome 17"/>
</dbReference>
<dbReference type="InParanoid" id="A0A251RT99"/>
<dbReference type="InterPro" id="IPR001441">
    <property type="entry name" value="UPP_synth-like"/>
</dbReference>
<dbReference type="Pfam" id="PF01255">
    <property type="entry name" value="Prenyltransf"/>
    <property type="match status" value="1"/>
</dbReference>
<dbReference type="Gramene" id="mRNA:HanXRQr2_Chr17g0820661">
    <property type="protein sequence ID" value="mRNA:HanXRQr2_Chr17g0820661"/>
    <property type="gene ID" value="HanXRQr2_Chr17g0820661"/>
</dbReference>
<reference evidence="4" key="2">
    <citation type="submission" date="2017-02" db="EMBL/GenBank/DDBJ databases">
        <title>Sunflower complete genome.</title>
        <authorList>
            <person name="Langlade N."/>
            <person name="Munos S."/>
        </authorList>
    </citation>
    <scope>NUCLEOTIDE SEQUENCE [LARGE SCALE GENOMIC DNA]</scope>
    <source>
        <tissue evidence="4">Leaves</tissue>
    </source>
</reference>
<protein>
    <recommendedName>
        <fullName evidence="2">Alkyl transferase</fullName>
        <ecNumber evidence="2">2.5.1.-</ecNumber>
    </recommendedName>
</protein>
<reference evidence="3 5" key="1">
    <citation type="journal article" date="2017" name="Nature">
        <title>The sunflower genome provides insights into oil metabolism, flowering and Asterid evolution.</title>
        <authorList>
            <person name="Badouin H."/>
            <person name="Gouzy J."/>
            <person name="Grassa C.J."/>
            <person name="Murat F."/>
            <person name="Staton S.E."/>
            <person name="Cottret L."/>
            <person name="Lelandais-Briere C."/>
            <person name="Owens G.L."/>
            <person name="Carrere S."/>
            <person name="Mayjonade B."/>
            <person name="Legrand L."/>
            <person name="Gill N."/>
            <person name="Kane N.C."/>
            <person name="Bowers J.E."/>
            <person name="Hubner S."/>
            <person name="Bellec A."/>
            <person name="Berard A."/>
            <person name="Berges H."/>
            <person name="Blanchet N."/>
            <person name="Boniface M.C."/>
            <person name="Brunel D."/>
            <person name="Catrice O."/>
            <person name="Chaidir N."/>
            <person name="Claudel C."/>
            <person name="Donnadieu C."/>
            <person name="Faraut T."/>
            <person name="Fievet G."/>
            <person name="Helmstetter N."/>
            <person name="King M."/>
            <person name="Knapp S.J."/>
            <person name="Lai Z."/>
            <person name="Le Paslier M.C."/>
            <person name="Lippi Y."/>
            <person name="Lorenzon L."/>
            <person name="Mandel J.R."/>
            <person name="Marage G."/>
            <person name="Marchand G."/>
            <person name="Marquand E."/>
            <person name="Bret-Mestries E."/>
            <person name="Morien E."/>
            <person name="Nambeesan S."/>
            <person name="Nguyen T."/>
            <person name="Pegot-Espagnet P."/>
            <person name="Pouilly N."/>
            <person name="Raftis F."/>
            <person name="Sallet E."/>
            <person name="Schiex T."/>
            <person name="Thomas J."/>
            <person name="Vandecasteele C."/>
            <person name="Vares D."/>
            <person name="Vear F."/>
            <person name="Vautrin S."/>
            <person name="Crespi M."/>
            <person name="Mangin B."/>
            <person name="Burke J.M."/>
            <person name="Salse J."/>
            <person name="Munos S."/>
            <person name="Vincourt P."/>
            <person name="Rieseberg L.H."/>
            <person name="Langlade N.B."/>
        </authorList>
    </citation>
    <scope>NUCLEOTIDE SEQUENCE [LARGE SCALE GENOMIC DNA]</scope>
    <source>
        <strain evidence="5">cv. SF193</strain>
        <tissue evidence="3">Leaves</tissue>
    </source>
</reference>
<dbReference type="SUPFAM" id="SSF64005">
    <property type="entry name" value="Undecaprenyl diphosphate synthase"/>
    <property type="match status" value="1"/>
</dbReference>
<dbReference type="EMBL" id="MNCJ02000332">
    <property type="protein sequence ID" value="KAF5756925.1"/>
    <property type="molecule type" value="Genomic_DNA"/>
</dbReference>
<keyword evidence="5" id="KW-1185">Reference proteome</keyword>
<dbReference type="EMBL" id="CM007906">
    <property type="protein sequence ID" value="OTF87451.1"/>
    <property type="molecule type" value="Genomic_DNA"/>
</dbReference>
<proteinExistence type="inferred from homology"/>
<dbReference type="GO" id="GO:0009409">
    <property type="term" value="P:response to cold"/>
    <property type="evidence" value="ECO:0000318"/>
    <property type="project" value="GO_Central"/>
</dbReference>
<dbReference type="CDD" id="cd00475">
    <property type="entry name" value="Cis_IPPS"/>
    <property type="match status" value="1"/>
</dbReference>
<dbReference type="AlphaFoldDB" id="A0A251RT99"/>
<name>A0A251RT99_HELAN</name>
<evidence type="ECO:0000313" key="3">
    <source>
        <dbReference type="EMBL" id="KAF5756925.1"/>
    </source>
</evidence>
<dbReference type="OrthoDB" id="4173905at2759"/>
<organism evidence="4 5">
    <name type="scientific">Helianthus annuus</name>
    <name type="common">Common sunflower</name>
    <dbReference type="NCBI Taxonomy" id="4232"/>
    <lineage>
        <taxon>Eukaryota</taxon>
        <taxon>Viridiplantae</taxon>
        <taxon>Streptophyta</taxon>
        <taxon>Embryophyta</taxon>
        <taxon>Tracheophyta</taxon>
        <taxon>Spermatophyta</taxon>
        <taxon>Magnoliopsida</taxon>
        <taxon>eudicotyledons</taxon>
        <taxon>Gunneridae</taxon>
        <taxon>Pentapetalae</taxon>
        <taxon>asterids</taxon>
        <taxon>campanulids</taxon>
        <taxon>Asterales</taxon>
        <taxon>Asteraceae</taxon>
        <taxon>Asteroideae</taxon>
        <taxon>Heliantheae alliance</taxon>
        <taxon>Heliantheae</taxon>
        <taxon>Helianthus</taxon>
    </lineage>
</organism>
<keyword evidence="1 2" id="KW-0808">Transferase</keyword>
<dbReference type="OMA" id="ICCELRT"/>
<evidence type="ECO:0000256" key="1">
    <source>
        <dbReference type="ARBA" id="ARBA00022679"/>
    </source>
</evidence>
<dbReference type="EC" id="2.5.1.-" evidence="2"/>
<comment type="similarity">
    <text evidence="2">Belongs to the UPP synthase family.</text>
</comment>
<dbReference type="PANTHER" id="PTHR10291">
    <property type="entry name" value="DEHYDRODOLICHYL DIPHOSPHATE SYNTHASE FAMILY MEMBER"/>
    <property type="match status" value="1"/>
</dbReference>
<dbReference type="PANTHER" id="PTHR10291:SF0">
    <property type="entry name" value="DEHYDRODOLICHYL DIPHOSPHATE SYNTHASE 2"/>
    <property type="match status" value="1"/>
</dbReference>
<gene>
    <name evidence="4" type="ORF">HannXRQ_Chr17g0561961</name>
    <name evidence="3" type="ORF">HanXRQr2_Chr17g0820661</name>
</gene>
<evidence type="ECO:0000313" key="5">
    <source>
        <dbReference type="Proteomes" id="UP000215914"/>
    </source>
</evidence>
<dbReference type="GO" id="GO:0016094">
    <property type="term" value="P:polyprenol biosynthetic process"/>
    <property type="evidence" value="ECO:0000318"/>
    <property type="project" value="GO_Central"/>
</dbReference>
<dbReference type="GO" id="GO:0016765">
    <property type="term" value="F:transferase activity, transferring alkyl or aryl (other than methyl) groups"/>
    <property type="evidence" value="ECO:0007669"/>
    <property type="project" value="InterPro"/>
</dbReference>